<dbReference type="PROSITE" id="PS50198">
    <property type="entry name" value="PPIC_PPIASE_2"/>
    <property type="match status" value="2"/>
</dbReference>
<dbReference type="Pfam" id="PF00639">
    <property type="entry name" value="Rotamase"/>
    <property type="match status" value="1"/>
</dbReference>
<dbReference type="InterPro" id="IPR052029">
    <property type="entry name" value="PpiD_chaperone"/>
</dbReference>
<evidence type="ECO:0000313" key="15">
    <source>
        <dbReference type="EMBL" id="TMQ70562.1"/>
    </source>
</evidence>
<feature type="coiled-coil region" evidence="12">
    <location>
        <begin position="460"/>
        <end position="487"/>
    </location>
</feature>
<dbReference type="PANTHER" id="PTHR47529">
    <property type="entry name" value="PEPTIDYL-PROLYL CIS-TRANS ISOMERASE D"/>
    <property type="match status" value="1"/>
</dbReference>
<evidence type="ECO:0000256" key="3">
    <source>
        <dbReference type="ARBA" id="ARBA00022519"/>
    </source>
</evidence>
<dbReference type="PANTHER" id="PTHR47529:SF1">
    <property type="entry name" value="PERIPLASMIC CHAPERONE PPID"/>
    <property type="match status" value="1"/>
</dbReference>
<evidence type="ECO:0000256" key="12">
    <source>
        <dbReference type="SAM" id="Coils"/>
    </source>
</evidence>
<evidence type="ECO:0000256" key="11">
    <source>
        <dbReference type="PROSITE-ProRule" id="PRU00278"/>
    </source>
</evidence>
<proteinExistence type="inferred from homology"/>
<evidence type="ECO:0000256" key="8">
    <source>
        <dbReference type="ARBA" id="ARBA00038408"/>
    </source>
</evidence>
<evidence type="ECO:0000256" key="13">
    <source>
        <dbReference type="SAM" id="Phobius"/>
    </source>
</evidence>
<reference evidence="15 16" key="1">
    <citation type="journal article" date="2019" name="Nat. Microbiol.">
        <title>Mediterranean grassland soil C-N compound turnover is dependent on rainfall and depth, and is mediated by genomically divergent microorganisms.</title>
        <authorList>
            <person name="Diamond S."/>
            <person name="Andeer P.F."/>
            <person name="Li Z."/>
            <person name="Crits-Christoph A."/>
            <person name="Burstein D."/>
            <person name="Anantharaman K."/>
            <person name="Lane K.R."/>
            <person name="Thomas B.C."/>
            <person name="Pan C."/>
            <person name="Northen T.R."/>
            <person name="Banfield J.F."/>
        </authorList>
    </citation>
    <scope>NUCLEOTIDE SEQUENCE [LARGE SCALE GENOMIC DNA]</scope>
    <source>
        <strain evidence="15">WS_10</strain>
    </source>
</reference>
<feature type="transmembrane region" description="Helical" evidence="13">
    <location>
        <begin position="15"/>
        <end position="39"/>
    </location>
</feature>
<evidence type="ECO:0000256" key="7">
    <source>
        <dbReference type="ARBA" id="ARBA00023186"/>
    </source>
</evidence>
<protein>
    <recommendedName>
        <fullName evidence="9">Periplasmic chaperone PpiD</fullName>
    </recommendedName>
    <alternativeName>
        <fullName evidence="10">Periplasmic folding chaperone</fullName>
    </alternativeName>
</protein>
<dbReference type="EMBL" id="VBPA01000195">
    <property type="protein sequence ID" value="TMQ70562.1"/>
    <property type="molecule type" value="Genomic_DNA"/>
</dbReference>
<comment type="subcellular location">
    <subcellularLocation>
        <location evidence="1">Cell inner membrane</location>
        <topology evidence="1">Single-pass type II membrane protein</topology>
        <orientation evidence="1">Periplasmic side</orientation>
    </subcellularLocation>
</comment>
<dbReference type="AlphaFoldDB" id="A0A538U3T9"/>
<evidence type="ECO:0000256" key="5">
    <source>
        <dbReference type="ARBA" id="ARBA00022989"/>
    </source>
</evidence>
<evidence type="ECO:0000256" key="4">
    <source>
        <dbReference type="ARBA" id="ARBA00022692"/>
    </source>
</evidence>
<keyword evidence="7" id="KW-0143">Chaperone</keyword>
<dbReference type="Pfam" id="PF13624">
    <property type="entry name" value="SurA_N_3"/>
    <property type="match status" value="1"/>
</dbReference>
<dbReference type="GO" id="GO:0005886">
    <property type="term" value="C:plasma membrane"/>
    <property type="evidence" value="ECO:0007669"/>
    <property type="project" value="UniProtKB-SubCell"/>
</dbReference>
<evidence type="ECO:0000313" key="16">
    <source>
        <dbReference type="Proteomes" id="UP000319836"/>
    </source>
</evidence>
<dbReference type="Gene3D" id="3.10.50.40">
    <property type="match status" value="3"/>
</dbReference>
<dbReference type="Gene3D" id="1.10.4030.10">
    <property type="entry name" value="Porin chaperone SurA, peptide-binding domain"/>
    <property type="match status" value="1"/>
</dbReference>
<organism evidence="15 16">
    <name type="scientific">Eiseniibacteriota bacterium</name>
    <dbReference type="NCBI Taxonomy" id="2212470"/>
    <lineage>
        <taxon>Bacteria</taxon>
        <taxon>Candidatus Eiseniibacteriota</taxon>
    </lineage>
</organism>
<keyword evidence="3" id="KW-0997">Cell inner membrane</keyword>
<evidence type="ECO:0000256" key="10">
    <source>
        <dbReference type="ARBA" id="ARBA00042775"/>
    </source>
</evidence>
<name>A0A538U3T9_UNCEI</name>
<feature type="domain" description="PpiC" evidence="14">
    <location>
        <begin position="240"/>
        <end position="340"/>
    </location>
</feature>
<evidence type="ECO:0000256" key="6">
    <source>
        <dbReference type="ARBA" id="ARBA00023136"/>
    </source>
</evidence>
<evidence type="ECO:0000259" key="14">
    <source>
        <dbReference type="PROSITE" id="PS50198"/>
    </source>
</evidence>
<comment type="caution">
    <text evidence="15">The sequence shown here is derived from an EMBL/GenBank/DDBJ whole genome shotgun (WGS) entry which is preliminary data.</text>
</comment>
<dbReference type="InterPro" id="IPR046357">
    <property type="entry name" value="PPIase_dom_sf"/>
</dbReference>
<keyword evidence="2" id="KW-1003">Cell membrane</keyword>
<keyword evidence="4 13" id="KW-0812">Transmembrane</keyword>
<keyword evidence="12" id="KW-0175">Coiled coil</keyword>
<keyword evidence="5 13" id="KW-1133">Transmembrane helix</keyword>
<accession>A0A538U3T9</accession>
<keyword evidence="11" id="KW-0697">Rotamase</keyword>
<evidence type="ECO:0000256" key="2">
    <source>
        <dbReference type="ARBA" id="ARBA00022475"/>
    </source>
</evidence>
<gene>
    <name evidence="15" type="ORF">E6K80_08165</name>
</gene>
<dbReference type="SUPFAM" id="SSF109998">
    <property type="entry name" value="Triger factor/SurA peptide-binding domain-like"/>
    <property type="match status" value="1"/>
</dbReference>
<feature type="domain" description="PpiC" evidence="14">
    <location>
        <begin position="456"/>
        <end position="555"/>
    </location>
</feature>
<dbReference type="Proteomes" id="UP000319836">
    <property type="component" value="Unassembled WGS sequence"/>
</dbReference>
<dbReference type="InterPro" id="IPR000297">
    <property type="entry name" value="PPIase_PpiC"/>
</dbReference>
<dbReference type="SUPFAM" id="SSF54534">
    <property type="entry name" value="FKBP-like"/>
    <property type="match status" value="2"/>
</dbReference>
<evidence type="ECO:0000256" key="9">
    <source>
        <dbReference type="ARBA" id="ARBA00040743"/>
    </source>
</evidence>
<dbReference type="GO" id="GO:0003755">
    <property type="term" value="F:peptidyl-prolyl cis-trans isomerase activity"/>
    <property type="evidence" value="ECO:0007669"/>
    <property type="project" value="UniProtKB-KW"/>
</dbReference>
<keyword evidence="6 13" id="KW-0472">Membrane</keyword>
<comment type="similarity">
    <text evidence="8">Belongs to the PpiD chaperone family.</text>
</comment>
<sequence>MLKYLRMGSKRTKTIWWILTVVTVFSFIGGFIFLFGAGFDANRQAQITGALGTVNGSPITRTDYQNAVAEQRQAYHQRFNTEPTDQESGMIEAQAWRGLVNQRLLDAKARSLGLSAHDREIVLTLQAAPPNMLLSMPEFQTAGKFDPNKYGAALRNPGLNWAPFEELVRQQLPVRKIQERMIAAVKLSQPELMQAYHQRFDKSAVTMVSVPPATDAPVRPPSEADLDRVYQEKKGYFCAPARTQLELLGVPKKYSDEEIRIAREQAQSLADRARRGEDFAQLAKDYSEGPGAEQGGEIQRTFQPGDFGPELAPKLAALAKGDVTDPIAEPGRFLVLKCLDRVQVPNSPTPGLKLAQIMITAHASDQSMRDQMEDLRKLRDRAKRVGLAKAASEKGLTTTRTPFFPFGGTPPQLYDAPEMADWGFSAKVGELSSIVATPDGYLLGQMVERRNAGPAPKSDVVEQLRQLAETEIRIQAARTRAEQIARAVAGGSTLEAAAKAAGLTPVTLAGVSRTQPDPRLGASPEAVGAAFGAPIGKVVGPIESQAGWVLLRVDSRVQADSTAFEQLKGQVTTEILQRKQNDFMQAWMASLRQDAKIKDLRTP</sequence>
<dbReference type="Pfam" id="PF13145">
    <property type="entry name" value="Rotamase_2"/>
    <property type="match status" value="1"/>
</dbReference>
<evidence type="ECO:0000256" key="1">
    <source>
        <dbReference type="ARBA" id="ARBA00004382"/>
    </source>
</evidence>
<keyword evidence="11" id="KW-0413">Isomerase</keyword>
<dbReference type="InterPro" id="IPR027304">
    <property type="entry name" value="Trigger_fact/SurA_dom_sf"/>
</dbReference>